<reference evidence="2 3" key="1">
    <citation type="submission" date="2019-03" db="EMBL/GenBank/DDBJ databases">
        <title>Genomic Encyclopedia of Type Strains, Phase IV (KMG-IV): sequencing the most valuable type-strain genomes for metagenomic binning, comparative biology and taxonomic classification.</title>
        <authorList>
            <person name="Goeker M."/>
        </authorList>
    </citation>
    <scope>NUCLEOTIDE SEQUENCE [LARGE SCALE GENOMIC DNA]</scope>
    <source>
        <strain evidence="2 3">DSM 103428</strain>
    </source>
</reference>
<evidence type="ECO:0000256" key="1">
    <source>
        <dbReference type="SAM" id="MobiDB-lite"/>
    </source>
</evidence>
<comment type="caution">
    <text evidence="2">The sequence shown here is derived from an EMBL/GenBank/DDBJ whole genome shotgun (WGS) entry which is preliminary data.</text>
</comment>
<keyword evidence="3" id="KW-1185">Reference proteome</keyword>
<accession>A0A4R1KYX7</accession>
<dbReference type="EMBL" id="SMGK01000006">
    <property type="protein sequence ID" value="TCK70736.1"/>
    <property type="molecule type" value="Genomic_DNA"/>
</dbReference>
<dbReference type="AlphaFoldDB" id="A0A4R1KYX7"/>
<feature type="compositionally biased region" description="Basic and acidic residues" evidence="1">
    <location>
        <begin position="16"/>
        <end position="31"/>
    </location>
</feature>
<sequence length="239" mass="27231">MQQPQQQQPAPSPDVPGDKGDRVHYGDRQQRADQPPPPSYGQQPKRIMGWIPNYRAVSVGAIPPPPTLKEKFIVGTENTFDYSAIIFNAVDVEIPYVSKSYPEFGNGMSGYWQYFWHGFADKGIGNYMTDFVVPTLTHQDARYYAMGRGHWYVRALYSYTRVLITPNDAGRNTFNYSEIVGKGAAAGIGNLYYPSRYTSWTKTGQRWLVQVAIRDGGFNVFREFWPDIATHVLHQHPQQ</sequence>
<protein>
    <submittedName>
        <fullName evidence="2">Uncharacterized protein</fullName>
    </submittedName>
</protein>
<dbReference type="Proteomes" id="UP000295210">
    <property type="component" value="Unassembled WGS sequence"/>
</dbReference>
<evidence type="ECO:0000313" key="2">
    <source>
        <dbReference type="EMBL" id="TCK70736.1"/>
    </source>
</evidence>
<name>A0A4R1KYX7_9BACT</name>
<organism evidence="2 3">
    <name type="scientific">Acidipila rosea</name>
    <dbReference type="NCBI Taxonomy" id="768535"/>
    <lineage>
        <taxon>Bacteria</taxon>
        <taxon>Pseudomonadati</taxon>
        <taxon>Acidobacteriota</taxon>
        <taxon>Terriglobia</taxon>
        <taxon>Terriglobales</taxon>
        <taxon>Acidobacteriaceae</taxon>
        <taxon>Acidipila</taxon>
    </lineage>
</organism>
<feature type="region of interest" description="Disordered" evidence="1">
    <location>
        <begin position="1"/>
        <end position="45"/>
    </location>
</feature>
<evidence type="ECO:0000313" key="3">
    <source>
        <dbReference type="Proteomes" id="UP000295210"/>
    </source>
</evidence>
<gene>
    <name evidence="2" type="ORF">C7378_3123</name>
</gene>
<proteinExistence type="predicted"/>